<dbReference type="Proteomes" id="UP000244174">
    <property type="component" value="Unassembled WGS sequence"/>
</dbReference>
<protein>
    <recommendedName>
        <fullName evidence="5">GLPGLI family protein</fullName>
    </recommendedName>
</protein>
<keyword evidence="4" id="KW-1185">Reference proteome</keyword>
<accession>A0A2T6AGW3</accession>
<evidence type="ECO:0008006" key="5">
    <source>
        <dbReference type="Google" id="ProtNLM"/>
    </source>
</evidence>
<feature type="chain" id="PRO_5015443535" description="GLPGLI family protein" evidence="2">
    <location>
        <begin position="22"/>
        <end position="541"/>
    </location>
</feature>
<dbReference type="EMBL" id="QBKQ01000002">
    <property type="protein sequence ID" value="PTX43070.1"/>
    <property type="molecule type" value="Genomic_DNA"/>
</dbReference>
<name>A0A2T6AGW3_9FLAO</name>
<dbReference type="RefSeq" id="WP_108171529.1">
    <property type="nucleotide sequence ID" value="NZ_QBKQ01000002.1"/>
</dbReference>
<comment type="caution">
    <text evidence="3">The sequence shown here is derived from an EMBL/GenBank/DDBJ whole genome shotgun (WGS) entry which is preliminary data.</text>
</comment>
<feature type="compositionally biased region" description="Polar residues" evidence="1">
    <location>
        <begin position="305"/>
        <end position="328"/>
    </location>
</feature>
<evidence type="ECO:0000313" key="4">
    <source>
        <dbReference type="Proteomes" id="UP000244174"/>
    </source>
</evidence>
<feature type="signal peptide" evidence="2">
    <location>
        <begin position="1"/>
        <end position="21"/>
    </location>
</feature>
<gene>
    <name evidence="3" type="ORF">C8P64_1596</name>
</gene>
<dbReference type="OrthoDB" id="1524221at2"/>
<keyword evidence="2" id="KW-0732">Signal</keyword>
<evidence type="ECO:0000256" key="1">
    <source>
        <dbReference type="SAM" id="MobiDB-lite"/>
    </source>
</evidence>
<proteinExistence type="predicted"/>
<dbReference type="AlphaFoldDB" id="A0A2T6AGW3"/>
<evidence type="ECO:0000256" key="2">
    <source>
        <dbReference type="SAM" id="SignalP"/>
    </source>
</evidence>
<organism evidence="3 4">
    <name type="scientific">Christiangramia gaetbulicola</name>
    <dbReference type="NCBI Taxonomy" id="703340"/>
    <lineage>
        <taxon>Bacteria</taxon>
        <taxon>Pseudomonadati</taxon>
        <taxon>Bacteroidota</taxon>
        <taxon>Flavobacteriia</taxon>
        <taxon>Flavobacteriales</taxon>
        <taxon>Flavobacteriaceae</taxon>
        <taxon>Christiangramia</taxon>
    </lineage>
</organism>
<evidence type="ECO:0000313" key="3">
    <source>
        <dbReference type="EMBL" id="PTX43070.1"/>
    </source>
</evidence>
<reference evidence="3 4" key="1">
    <citation type="submission" date="2018-04" db="EMBL/GenBank/DDBJ databases">
        <title>Genomic Encyclopedia of Archaeal and Bacterial Type Strains, Phase II (KMG-II): from individual species to whole genera.</title>
        <authorList>
            <person name="Goeker M."/>
        </authorList>
    </citation>
    <scope>NUCLEOTIDE SEQUENCE [LARGE SCALE GENOMIC DNA]</scope>
    <source>
        <strain evidence="3 4">DSM 23082</strain>
    </source>
</reference>
<sequence>MARRYIIFAISLLFVSFSAEAQILKKLKKQIENTTEKVLLKKTDEKTEQVVGNTIDSVVNPNSNQKNNIPPGETAKANEAKLINTEAKRSFYTNDVIVKTSDSKGKGSEYYFDSEELAARGLAPNGKEMYIDSEGYQYGYNEHEGRWEKTGLMRSDAMAFMMPAMSMGILKLPAGPSLDASQKLKEQGLNMNTFQIVEWAFIYKPEHFRNGDYEETTAPCPGGGNCPKFIYKDPDYKGSWVLFDSQGRLSEIYANVNTQQAQGDGSYKFEYAPVSISVPAAVEVKQPFQDLFMAGADATPPGQGNRVQGNNSGNESTYNKSMPSNPGKSNVGMGDLPATYSFEWEYHLKMEMPNQKQDDLDLIFLLKKNSNYQGIKMKMQKSEEATMVFDSNIHALVIFMKAGNNKILQIHSMQDQQNPGEIPDLKIRELPDKTIIGYKSKGVELENDEYIAQVYHTSEAPIEMSNLFNSSGSMGKDLPNIDPRLIKRFSEGLVTELHYTDKKNSKNNVLLTAQALNQVQTSINTGDYQNMSFMGQLKSKN</sequence>
<feature type="region of interest" description="Disordered" evidence="1">
    <location>
        <begin position="295"/>
        <end position="330"/>
    </location>
</feature>